<evidence type="ECO:0000256" key="1">
    <source>
        <dbReference type="ARBA" id="ARBA00001968"/>
    </source>
</evidence>
<evidence type="ECO:0000256" key="7">
    <source>
        <dbReference type="ARBA" id="ARBA00023242"/>
    </source>
</evidence>
<accession>A0A6I8TWH5</accession>
<reference evidence="8" key="2">
    <citation type="submission" date="2020-05" db="UniProtKB">
        <authorList>
            <consortium name="EnsemblMetazoa"/>
        </authorList>
    </citation>
    <scope>IDENTIFICATION</scope>
    <source>
        <strain evidence="8">LVP_AGWG</strain>
    </source>
</reference>
<dbReference type="InParanoid" id="A0A6I8TWH5"/>
<dbReference type="PANTHER" id="PTHR22930:SF206">
    <property type="entry name" value="NUCLEASE HARBI1"/>
    <property type="match status" value="1"/>
</dbReference>
<dbReference type="Proteomes" id="UP000008820">
    <property type="component" value="Chromosome 1"/>
</dbReference>
<dbReference type="OrthoDB" id="7789363at2759"/>
<name>A0A6I8TWH5_AEDAE</name>
<dbReference type="GO" id="GO:0046872">
    <property type="term" value="F:metal ion binding"/>
    <property type="evidence" value="ECO:0007669"/>
    <property type="project" value="UniProtKB-KW"/>
</dbReference>
<dbReference type="GO" id="GO:0004518">
    <property type="term" value="F:nuclease activity"/>
    <property type="evidence" value="ECO:0007669"/>
    <property type="project" value="UniProtKB-KW"/>
</dbReference>
<keyword evidence="5" id="KW-0479">Metal-binding</keyword>
<keyword evidence="9" id="KW-1185">Reference proteome</keyword>
<dbReference type="GO" id="GO:0005634">
    <property type="term" value="C:nucleus"/>
    <property type="evidence" value="ECO:0007669"/>
    <property type="project" value="UniProtKB-SubCell"/>
</dbReference>
<comment type="subcellular location">
    <subcellularLocation>
        <location evidence="2">Nucleus</location>
    </subcellularLocation>
</comment>
<sequence length="330" mass="38171">MRKILSHDPVSIKENLRVSVQVFRRIITLMPEKRSGWDREVELSVFLYWLAAGTSYRVAGVSFDIPRATVKRICTKMLSFFLDVVMLQVIKYPTGNELIEIGRRFCNRANTGIFERVAGAIDGSHIRIKCPPALHDQYINRKLNYSIQCQAVCDSNNKFIDICAGYPGSVHDTRVMYNSPLYYRRLYPPAGYFLLGDSGYPCSIHPIAIITPFKETDRQPLTRQQKKFNNLHSKARNVVECAFGQMKTRWRSIFNKDLELRIDNCVRVIVACCILHNICIDENDIMEAEAIFEIEEARNAEEWQDVEYQPIRDTGEGIAYRQQLVQRMTD</sequence>
<evidence type="ECO:0000256" key="4">
    <source>
        <dbReference type="ARBA" id="ARBA00022722"/>
    </source>
</evidence>
<dbReference type="PANTHER" id="PTHR22930">
    <property type="match status" value="1"/>
</dbReference>
<keyword evidence="4" id="KW-0540">Nuclease</keyword>
<gene>
    <name evidence="8" type="primary">110678395</name>
</gene>
<dbReference type="EnsemblMetazoa" id="AAEL028070-RA">
    <property type="protein sequence ID" value="AAEL028070-PA"/>
    <property type="gene ID" value="AAEL028070"/>
</dbReference>
<evidence type="ECO:0000256" key="6">
    <source>
        <dbReference type="ARBA" id="ARBA00022801"/>
    </source>
</evidence>
<reference evidence="8 9" key="1">
    <citation type="submission" date="2017-06" db="EMBL/GenBank/DDBJ databases">
        <title>Aedes aegypti genome working group (AGWG) sequencing and assembly.</title>
        <authorList>
            <consortium name="Aedes aegypti Genome Working Group (AGWG)"/>
            <person name="Matthews B.J."/>
        </authorList>
    </citation>
    <scope>NUCLEOTIDE SEQUENCE [LARGE SCALE GENOMIC DNA]</scope>
    <source>
        <strain evidence="8 9">LVP_AGWG</strain>
    </source>
</reference>
<organism evidence="8 9">
    <name type="scientific">Aedes aegypti</name>
    <name type="common">Yellowfever mosquito</name>
    <name type="synonym">Culex aegypti</name>
    <dbReference type="NCBI Taxonomy" id="7159"/>
    <lineage>
        <taxon>Eukaryota</taxon>
        <taxon>Metazoa</taxon>
        <taxon>Ecdysozoa</taxon>
        <taxon>Arthropoda</taxon>
        <taxon>Hexapoda</taxon>
        <taxon>Insecta</taxon>
        <taxon>Pterygota</taxon>
        <taxon>Neoptera</taxon>
        <taxon>Endopterygota</taxon>
        <taxon>Diptera</taxon>
        <taxon>Nematocera</taxon>
        <taxon>Culicoidea</taxon>
        <taxon>Culicidae</taxon>
        <taxon>Culicinae</taxon>
        <taxon>Aedini</taxon>
        <taxon>Aedes</taxon>
        <taxon>Stegomyia</taxon>
    </lineage>
</organism>
<comment type="similarity">
    <text evidence="3">Belongs to the HARBI1 family.</text>
</comment>
<dbReference type="InterPro" id="IPR027806">
    <property type="entry name" value="HARBI1_dom"/>
</dbReference>
<evidence type="ECO:0000313" key="8">
    <source>
        <dbReference type="EnsemblMetazoa" id="AAEL028070-PA"/>
    </source>
</evidence>
<dbReference type="Pfam" id="PF13359">
    <property type="entry name" value="DDE_Tnp_4"/>
    <property type="match status" value="1"/>
</dbReference>
<protein>
    <submittedName>
        <fullName evidence="8">Uncharacterized protein</fullName>
    </submittedName>
</protein>
<evidence type="ECO:0000256" key="3">
    <source>
        <dbReference type="ARBA" id="ARBA00006958"/>
    </source>
</evidence>
<keyword evidence="7" id="KW-0539">Nucleus</keyword>
<dbReference type="GO" id="GO:0016787">
    <property type="term" value="F:hydrolase activity"/>
    <property type="evidence" value="ECO:0007669"/>
    <property type="project" value="UniProtKB-KW"/>
</dbReference>
<evidence type="ECO:0000256" key="2">
    <source>
        <dbReference type="ARBA" id="ARBA00004123"/>
    </source>
</evidence>
<evidence type="ECO:0000313" key="9">
    <source>
        <dbReference type="Proteomes" id="UP000008820"/>
    </source>
</evidence>
<dbReference type="InterPro" id="IPR045249">
    <property type="entry name" value="HARBI1-like"/>
</dbReference>
<evidence type="ECO:0000256" key="5">
    <source>
        <dbReference type="ARBA" id="ARBA00022723"/>
    </source>
</evidence>
<keyword evidence="6" id="KW-0378">Hydrolase</keyword>
<comment type="cofactor">
    <cofactor evidence="1">
        <name>a divalent metal cation</name>
        <dbReference type="ChEBI" id="CHEBI:60240"/>
    </cofactor>
</comment>
<dbReference type="AlphaFoldDB" id="A0A6I8TWH5"/>
<proteinExistence type="inferred from homology"/>